<dbReference type="AlphaFoldDB" id="A0A1G4K1E4"/>
<keyword evidence="1" id="KW-0175">Coiled coil</keyword>
<sequence length="100" mass="11479">MDPQEASSSTGLHPIELCVYSILSNNLDGVYQCVNELRESQALLVLLLKKVRTSVKEELDLYNQDTRLEEAERRLSALTLRVNRLLERYDELQKTSEIGL</sequence>
<dbReference type="EMBL" id="LT598467">
    <property type="protein sequence ID" value="SCU97366.1"/>
    <property type="molecule type" value="Genomic_DNA"/>
</dbReference>
<name>A0A1G4K1E4_9SACH</name>
<evidence type="ECO:0000256" key="1">
    <source>
        <dbReference type="SAM" id="Coils"/>
    </source>
</evidence>
<evidence type="ECO:0000313" key="2">
    <source>
        <dbReference type="EMBL" id="SCU97366.1"/>
    </source>
</evidence>
<feature type="coiled-coil region" evidence="1">
    <location>
        <begin position="68"/>
        <end position="95"/>
    </location>
</feature>
<keyword evidence="3" id="KW-1185">Reference proteome</keyword>
<reference evidence="3" key="1">
    <citation type="submission" date="2016-03" db="EMBL/GenBank/DDBJ databases">
        <authorList>
            <person name="Devillers H."/>
        </authorList>
    </citation>
    <scope>NUCLEOTIDE SEQUENCE [LARGE SCALE GENOMIC DNA]</scope>
</reference>
<dbReference type="STRING" id="1230905.A0A1G4K1E4"/>
<dbReference type="OrthoDB" id="4065244at2759"/>
<organism evidence="2 3">
    <name type="scientific">Lachancea mirantina</name>
    <dbReference type="NCBI Taxonomy" id="1230905"/>
    <lineage>
        <taxon>Eukaryota</taxon>
        <taxon>Fungi</taxon>
        <taxon>Dikarya</taxon>
        <taxon>Ascomycota</taxon>
        <taxon>Saccharomycotina</taxon>
        <taxon>Saccharomycetes</taxon>
        <taxon>Saccharomycetales</taxon>
        <taxon>Saccharomycetaceae</taxon>
        <taxon>Lachancea</taxon>
    </lineage>
</organism>
<gene>
    <name evidence="2" type="ORF">LAMI_0F09802G</name>
</gene>
<proteinExistence type="predicted"/>
<evidence type="ECO:0000313" key="3">
    <source>
        <dbReference type="Proteomes" id="UP000191024"/>
    </source>
</evidence>
<protein>
    <submittedName>
        <fullName evidence="2">LAMI_0F09802g1_1</fullName>
    </submittedName>
</protein>
<accession>A0A1G4K1E4</accession>
<dbReference type="Proteomes" id="UP000191024">
    <property type="component" value="Chromosome F"/>
</dbReference>